<dbReference type="EMBL" id="SNRW01000043">
    <property type="protein sequence ID" value="KAA6403957.1"/>
    <property type="molecule type" value="Genomic_DNA"/>
</dbReference>
<evidence type="ECO:0000256" key="3">
    <source>
        <dbReference type="PROSITE-ProRule" id="PRU00221"/>
    </source>
</evidence>
<proteinExistence type="predicted"/>
<dbReference type="InterPro" id="IPR011047">
    <property type="entry name" value="Quinoprotein_ADH-like_sf"/>
</dbReference>
<dbReference type="SUPFAM" id="SSF50978">
    <property type="entry name" value="WD40 repeat-like"/>
    <property type="match status" value="1"/>
</dbReference>
<feature type="repeat" description="WD" evidence="3">
    <location>
        <begin position="230"/>
        <end position="271"/>
    </location>
</feature>
<dbReference type="SUPFAM" id="SSF50998">
    <property type="entry name" value="Quinoprotein alcohol dehydrogenase-like"/>
    <property type="match status" value="1"/>
</dbReference>
<dbReference type="PANTHER" id="PTHR19848:SF8">
    <property type="entry name" value="F-BOX AND WD REPEAT DOMAIN CONTAINING 7"/>
    <property type="match status" value="1"/>
</dbReference>
<feature type="region of interest" description="Disordered" evidence="4">
    <location>
        <begin position="291"/>
        <end position="310"/>
    </location>
</feature>
<protein>
    <submittedName>
        <fullName evidence="5">Uncharacterized protein</fullName>
    </submittedName>
</protein>
<comment type="caution">
    <text evidence="5">The sequence shown here is derived from an EMBL/GenBank/DDBJ whole genome shotgun (WGS) entry which is preliminary data.</text>
</comment>
<dbReference type="PROSITE" id="PS00678">
    <property type="entry name" value="WD_REPEATS_1"/>
    <property type="match status" value="1"/>
</dbReference>
<dbReference type="Proteomes" id="UP000324800">
    <property type="component" value="Unassembled WGS sequence"/>
</dbReference>
<name>A0A5J4X9W7_9EUKA</name>
<dbReference type="PANTHER" id="PTHR19848">
    <property type="entry name" value="WD40 REPEAT PROTEIN"/>
    <property type="match status" value="1"/>
</dbReference>
<dbReference type="PROSITE" id="PS50082">
    <property type="entry name" value="WD_REPEATS_2"/>
    <property type="match status" value="3"/>
</dbReference>
<evidence type="ECO:0000256" key="4">
    <source>
        <dbReference type="SAM" id="MobiDB-lite"/>
    </source>
</evidence>
<dbReference type="InterPro" id="IPR015943">
    <property type="entry name" value="WD40/YVTN_repeat-like_dom_sf"/>
</dbReference>
<feature type="region of interest" description="Disordered" evidence="4">
    <location>
        <begin position="694"/>
        <end position="738"/>
    </location>
</feature>
<keyword evidence="2" id="KW-0677">Repeat</keyword>
<feature type="compositionally biased region" description="Basic and acidic residues" evidence="4">
    <location>
        <begin position="712"/>
        <end position="738"/>
    </location>
</feature>
<feature type="repeat" description="WD" evidence="3">
    <location>
        <begin position="186"/>
        <end position="218"/>
    </location>
</feature>
<evidence type="ECO:0000313" key="6">
    <source>
        <dbReference type="Proteomes" id="UP000324800"/>
    </source>
</evidence>
<dbReference type="InterPro" id="IPR019775">
    <property type="entry name" value="WD40_repeat_CS"/>
</dbReference>
<feature type="region of interest" description="Disordered" evidence="4">
    <location>
        <begin position="1141"/>
        <end position="1181"/>
    </location>
</feature>
<feature type="compositionally biased region" description="Acidic residues" evidence="4">
    <location>
        <begin position="367"/>
        <end position="376"/>
    </location>
</feature>
<feature type="compositionally biased region" description="Polar residues" evidence="4">
    <location>
        <begin position="694"/>
        <end position="711"/>
    </location>
</feature>
<feature type="compositionally biased region" description="Polar residues" evidence="4">
    <location>
        <begin position="291"/>
        <end position="301"/>
    </location>
</feature>
<dbReference type="Pfam" id="PF00400">
    <property type="entry name" value="WD40"/>
    <property type="match status" value="3"/>
</dbReference>
<dbReference type="PROSITE" id="PS50294">
    <property type="entry name" value="WD_REPEATS_REGION"/>
    <property type="match status" value="2"/>
</dbReference>
<feature type="repeat" description="WD" evidence="3">
    <location>
        <begin position="143"/>
        <end position="185"/>
    </location>
</feature>
<dbReference type="Gene3D" id="2.130.10.10">
    <property type="entry name" value="YVTN repeat-like/Quinoprotein amine dehydrogenase"/>
    <property type="match status" value="2"/>
</dbReference>
<gene>
    <name evidence="5" type="ORF">EZS28_000527</name>
</gene>
<dbReference type="InterPro" id="IPR036322">
    <property type="entry name" value="WD40_repeat_dom_sf"/>
</dbReference>
<feature type="compositionally biased region" description="Basic and acidic residues" evidence="4">
    <location>
        <begin position="377"/>
        <end position="396"/>
    </location>
</feature>
<feature type="region of interest" description="Disordered" evidence="4">
    <location>
        <begin position="362"/>
        <end position="396"/>
    </location>
</feature>
<sequence length="1181" mass="133859">MNLPDEQLEQKYKKIEYMFRLSLPGVVSKTIVDKRKKRDYQLQKEEEAKQPKKTRNLKIVMNNIEEQVRREERALTPQQPPISPFQLSNQFPTLDFTERGRILRQSGKINNDKQQQVDARSNELSLQQLQRRASKLSQLWTSVQGHFDLITAIVDIPGTTHLIASSSNDGNILVWDVKRKMVRTQLKKHTNAVTSLLWHNTGKVLISGGSDSRIVVWNPLLSRNQYSFQLTSHKGIINSLNEIPNTMQFLSMSRDGVIKMWDLRNGIVIQILSLDMFSGLNVPLPNQVNYAQGSDQNNETAAQKPKAGGRKQFISKQMMIALGLKEYSSSIVCDNMSCRMIVASHRLHYFDYFVPVKKSGLMNEGPNDNEEDNASNEEDKEKEKEIQERKLDREKRRKELQARLCKSGVIQYDFQYKDEKPDKKSDEVQQKDGFPLPGTYVGSNRLKAKEEYRLNISRRGRMKYPNSTMRLDLNTHGLGRSAMRKSAKFDQQQKEAGIKQVIMTQGEIKEFNPLKPVGYGIPTSQINNKGDINYNVQAQFIESDSAPKRKKIELAELLGRSKKQILENSLTVHAVAVTLQKKVATARPIRCAIYNELVTTFAVCTDNIVRLFDAYTGQMNGEYEMDANITAADIDIRMRKLYIGTVDGKVYAYKFNNGAKMKDLAWHHPFQLKEQQEEEQDDNETSIVKVTTVKTQESPRQLASKQSIRNYDTQETKKQNVKDENNPGTSDIHEIADKTGDLKRKVEQDQIMQKTQTIKKNQLKAGANSPSSQNLVLDNTDSYLIEKKTTQKQKSSINQFGEDILKGLQGDQIPGAIISQQKLPQVSQVQQVDVDNENKVIIESKEIPKPRMVVIEGNKPMTEYLPFSPRTLEISPRSMILSKSIPSVTKEIVSKLKVYVDTGHLGTGDAHLDELQALKEQDQYSIISQLHTSEAEEREKAATRLLFSSGMGAVGTAISNSDNSQFKIGKDAWKETVPITCLSYIDSKGLCFSVSWDRKAIMTSDTADIEKQVIPQTGDLYACTHSDSEEFQAIVTGSSDGSIRVFDSATIQQISTFQVENPVQSLCMLGNYPVVCAGDSKGMVHLFTCKPCSQRTIVAQWHNIVIPSQPIFPNQVPPPEIIQETGISKMAFIENYVLGGNDRRDQEKEEEEEKERLRVEQENKAKQKLHSASKCWIAEDQ</sequence>
<evidence type="ECO:0000256" key="1">
    <source>
        <dbReference type="ARBA" id="ARBA00022574"/>
    </source>
</evidence>
<organism evidence="5 6">
    <name type="scientific">Streblomastix strix</name>
    <dbReference type="NCBI Taxonomy" id="222440"/>
    <lineage>
        <taxon>Eukaryota</taxon>
        <taxon>Metamonada</taxon>
        <taxon>Preaxostyla</taxon>
        <taxon>Oxymonadida</taxon>
        <taxon>Streblomastigidae</taxon>
        <taxon>Streblomastix</taxon>
    </lineage>
</organism>
<reference evidence="5 6" key="1">
    <citation type="submission" date="2019-03" db="EMBL/GenBank/DDBJ databases">
        <title>Single cell metagenomics reveals metabolic interactions within the superorganism composed of flagellate Streblomastix strix and complex community of Bacteroidetes bacteria on its surface.</title>
        <authorList>
            <person name="Treitli S.C."/>
            <person name="Kolisko M."/>
            <person name="Husnik F."/>
            <person name="Keeling P."/>
            <person name="Hampl V."/>
        </authorList>
    </citation>
    <scope>NUCLEOTIDE SEQUENCE [LARGE SCALE GENOMIC DNA]</scope>
    <source>
        <strain evidence="5">ST1C</strain>
    </source>
</reference>
<keyword evidence="1 3" id="KW-0853">WD repeat</keyword>
<dbReference type="OrthoDB" id="186625at2759"/>
<evidence type="ECO:0000313" key="5">
    <source>
        <dbReference type="EMBL" id="KAA6403957.1"/>
    </source>
</evidence>
<feature type="region of interest" description="Disordered" evidence="4">
    <location>
        <begin position="420"/>
        <end position="440"/>
    </location>
</feature>
<dbReference type="SMART" id="SM00320">
    <property type="entry name" value="WD40"/>
    <property type="match status" value="8"/>
</dbReference>
<accession>A0A5J4X9W7</accession>
<evidence type="ECO:0000256" key="2">
    <source>
        <dbReference type="ARBA" id="ARBA00022737"/>
    </source>
</evidence>
<dbReference type="AlphaFoldDB" id="A0A5J4X9W7"/>
<feature type="compositionally biased region" description="Basic and acidic residues" evidence="4">
    <location>
        <begin position="420"/>
        <end position="430"/>
    </location>
</feature>
<dbReference type="InterPro" id="IPR001680">
    <property type="entry name" value="WD40_rpt"/>
</dbReference>
<feature type="compositionally biased region" description="Basic and acidic residues" evidence="4">
    <location>
        <begin position="1154"/>
        <end position="1165"/>
    </location>
</feature>